<comment type="caution">
    <text evidence="1">The sequence shown here is derived from an EMBL/GenBank/DDBJ whole genome shotgun (WGS) entry which is preliminary data.</text>
</comment>
<protein>
    <submittedName>
        <fullName evidence="1">Uncharacterized protein</fullName>
    </submittedName>
</protein>
<proteinExistence type="predicted"/>
<name>A0ACC0AZ24_CATRO</name>
<evidence type="ECO:0000313" key="2">
    <source>
        <dbReference type="Proteomes" id="UP001060085"/>
    </source>
</evidence>
<evidence type="ECO:0000313" key="1">
    <source>
        <dbReference type="EMBL" id="KAI5666115.1"/>
    </source>
</evidence>
<gene>
    <name evidence="1" type="ORF">M9H77_15968</name>
</gene>
<dbReference type="Proteomes" id="UP001060085">
    <property type="component" value="Linkage Group LG04"/>
</dbReference>
<organism evidence="1 2">
    <name type="scientific">Catharanthus roseus</name>
    <name type="common">Madagascar periwinkle</name>
    <name type="synonym">Vinca rosea</name>
    <dbReference type="NCBI Taxonomy" id="4058"/>
    <lineage>
        <taxon>Eukaryota</taxon>
        <taxon>Viridiplantae</taxon>
        <taxon>Streptophyta</taxon>
        <taxon>Embryophyta</taxon>
        <taxon>Tracheophyta</taxon>
        <taxon>Spermatophyta</taxon>
        <taxon>Magnoliopsida</taxon>
        <taxon>eudicotyledons</taxon>
        <taxon>Gunneridae</taxon>
        <taxon>Pentapetalae</taxon>
        <taxon>asterids</taxon>
        <taxon>lamiids</taxon>
        <taxon>Gentianales</taxon>
        <taxon>Apocynaceae</taxon>
        <taxon>Rauvolfioideae</taxon>
        <taxon>Vinceae</taxon>
        <taxon>Catharanthinae</taxon>
        <taxon>Catharanthus</taxon>
    </lineage>
</organism>
<accession>A0ACC0AZ24</accession>
<reference evidence="2" key="1">
    <citation type="journal article" date="2023" name="Nat. Plants">
        <title>Single-cell RNA sequencing provides a high-resolution roadmap for understanding the multicellular compartmentation of specialized metabolism.</title>
        <authorList>
            <person name="Sun S."/>
            <person name="Shen X."/>
            <person name="Li Y."/>
            <person name="Li Y."/>
            <person name="Wang S."/>
            <person name="Li R."/>
            <person name="Zhang H."/>
            <person name="Shen G."/>
            <person name="Guo B."/>
            <person name="Wei J."/>
            <person name="Xu J."/>
            <person name="St-Pierre B."/>
            <person name="Chen S."/>
            <person name="Sun C."/>
        </authorList>
    </citation>
    <scope>NUCLEOTIDE SEQUENCE [LARGE SCALE GENOMIC DNA]</scope>
</reference>
<keyword evidence="2" id="KW-1185">Reference proteome</keyword>
<sequence length="167" mass="19849">MDVTHPIRVVLFWDSEHARDAYGPYFVRSTKKSWTFNQIITHDELVRKILKHLGMNRNLWRVRMTIRVPSFYTKYQMYNFTQYSMNNDDEMCYLWTITPNIENEEIHIVSDEPSMLYRSVNEDDDDDNDHSNEDYAISSKSDDDHDSDNEEDNITTPVNPNISTIVN</sequence>
<dbReference type="EMBL" id="CM044704">
    <property type="protein sequence ID" value="KAI5666115.1"/>
    <property type="molecule type" value="Genomic_DNA"/>
</dbReference>